<dbReference type="EMBL" id="CADCWM010000398">
    <property type="protein sequence ID" value="CAA9556491.1"/>
    <property type="molecule type" value="Genomic_DNA"/>
</dbReference>
<dbReference type="AlphaFoldDB" id="A0A6J4UPQ5"/>
<name>A0A6J4UPQ5_9BACT</name>
<evidence type="ECO:0000313" key="1">
    <source>
        <dbReference type="EMBL" id="CAA9556491.1"/>
    </source>
</evidence>
<organism evidence="1">
    <name type="scientific">uncultured Thermomicrobiales bacterium</name>
    <dbReference type="NCBI Taxonomy" id="1645740"/>
    <lineage>
        <taxon>Bacteria</taxon>
        <taxon>Pseudomonadati</taxon>
        <taxon>Thermomicrobiota</taxon>
        <taxon>Thermomicrobia</taxon>
        <taxon>Thermomicrobiales</taxon>
        <taxon>environmental samples</taxon>
    </lineage>
</organism>
<sequence>MKRPDTALWHAQNEVAGRRSPMRPHALRLTCDRQTGDR</sequence>
<accession>A0A6J4UPQ5</accession>
<protein>
    <submittedName>
        <fullName evidence="1">Uncharacterized protein</fullName>
    </submittedName>
</protein>
<gene>
    <name evidence="1" type="ORF">AVDCRST_MAG88-1149</name>
</gene>
<feature type="non-terminal residue" evidence="1">
    <location>
        <position position="38"/>
    </location>
</feature>
<proteinExistence type="predicted"/>
<reference evidence="1" key="1">
    <citation type="submission" date="2020-02" db="EMBL/GenBank/DDBJ databases">
        <authorList>
            <person name="Meier V. D."/>
        </authorList>
    </citation>
    <scope>NUCLEOTIDE SEQUENCE</scope>
    <source>
        <strain evidence="1">AVDCRST_MAG88</strain>
    </source>
</reference>